<proteinExistence type="predicted"/>
<dbReference type="Proteomes" id="UP001595536">
    <property type="component" value="Unassembled WGS sequence"/>
</dbReference>
<reference evidence="3" key="1">
    <citation type="journal article" date="2019" name="Int. J. Syst. Evol. Microbiol.">
        <title>The Global Catalogue of Microorganisms (GCM) 10K type strain sequencing project: providing services to taxonomists for standard genome sequencing and annotation.</title>
        <authorList>
            <consortium name="The Broad Institute Genomics Platform"/>
            <consortium name="The Broad Institute Genome Sequencing Center for Infectious Disease"/>
            <person name="Wu L."/>
            <person name="Ma J."/>
        </authorList>
    </citation>
    <scope>NUCLEOTIDE SEQUENCE [LARGE SCALE GENOMIC DNA]</scope>
    <source>
        <strain evidence="3">CCM 7941</strain>
    </source>
</reference>
<feature type="transmembrane region" description="Helical" evidence="1">
    <location>
        <begin position="6"/>
        <end position="24"/>
    </location>
</feature>
<dbReference type="EMBL" id="JBHRUV010000046">
    <property type="protein sequence ID" value="MFC3266630.1"/>
    <property type="molecule type" value="Genomic_DNA"/>
</dbReference>
<dbReference type="RefSeq" id="WP_376830632.1">
    <property type="nucleotide sequence ID" value="NZ_JBHLWR010000006.1"/>
</dbReference>
<gene>
    <name evidence="2" type="ORF">ACFOEX_09730</name>
</gene>
<evidence type="ECO:0000313" key="2">
    <source>
        <dbReference type="EMBL" id="MFC3266630.1"/>
    </source>
</evidence>
<protein>
    <submittedName>
        <fullName evidence="2">Uncharacterized protein</fullName>
    </submittedName>
</protein>
<evidence type="ECO:0000313" key="3">
    <source>
        <dbReference type="Proteomes" id="UP001595536"/>
    </source>
</evidence>
<sequence>MLSDTAMMITGLAFAAIAGGAWLLRRRAMADAARPAQPAQAARPVVRPSPPFAGAGGAAFPDPGVTAPAHSQPAMAAVARAAARVPAAARGTERAEAQALRAALADALEHLAEIYGVEYLDAFEARRMRRNITPCREMAAAATDPELARTGAEQADRAEKALRGVVAEVRARLARASEGAG</sequence>
<accession>A0ABV7LG25</accession>
<comment type="caution">
    <text evidence="2">The sequence shown here is derived from an EMBL/GenBank/DDBJ whole genome shotgun (WGS) entry which is preliminary data.</text>
</comment>
<organism evidence="2 3">
    <name type="scientific">Camelimonas abortus</name>
    <dbReference type="NCBI Taxonomy" id="1017184"/>
    <lineage>
        <taxon>Bacteria</taxon>
        <taxon>Pseudomonadati</taxon>
        <taxon>Pseudomonadota</taxon>
        <taxon>Alphaproteobacteria</taxon>
        <taxon>Hyphomicrobiales</taxon>
        <taxon>Chelatococcaceae</taxon>
        <taxon>Camelimonas</taxon>
    </lineage>
</organism>
<keyword evidence="1" id="KW-1133">Transmembrane helix</keyword>
<name>A0ABV7LG25_9HYPH</name>
<evidence type="ECO:0000256" key="1">
    <source>
        <dbReference type="SAM" id="Phobius"/>
    </source>
</evidence>
<keyword evidence="3" id="KW-1185">Reference proteome</keyword>
<keyword evidence="1" id="KW-0812">Transmembrane</keyword>
<keyword evidence="1" id="KW-0472">Membrane</keyword>